<comment type="caution">
    <text evidence="2">The sequence shown here is derived from an EMBL/GenBank/DDBJ whole genome shotgun (WGS) entry which is preliminary data.</text>
</comment>
<dbReference type="Proteomes" id="UP001501508">
    <property type="component" value="Unassembled WGS sequence"/>
</dbReference>
<gene>
    <name evidence="2" type="ORF">GCM10023091_05970</name>
</gene>
<dbReference type="EMBL" id="BAABEY010000002">
    <property type="protein sequence ID" value="GAA4432979.1"/>
    <property type="molecule type" value="Genomic_DNA"/>
</dbReference>
<evidence type="ECO:0000256" key="1">
    <source>
        <dbReference type="SAM" id="MobiDB-lite"/>
    </source>
</evidence>
<reference evidence="3" key="1">
    <citation type="journal article" date="2019" name="Int. J. Syst. Evol. Microbiol.">
        <title>The Global Catalogue of Microorganisms (GCM) 10K type strain sequencing project: providing services to taxonomists for standard genome sequencing and annotation.</title>
        <authorList>
            <consortium name="The Broad Institute Genomics Platform"/>
            <consortium name="The Broad Institute Genome Sequencing Center for Infectious Disease"/>
            <person name="Wu L."/>
            <person name="Ma J."/>
        </authorList>
    </citation>
    <scope>NUCLEOTIDE SEQUENCE [LARGE SCALE GENOMIC DNA]</scope>
    <source>
        <strain evidence="3">JCM 31920</strain>
    </source>
</reference>
<proteinExistence type="predicted"/>
<keyword evidence="3" id="KW-1185">Reference proteome</keyword>
<feature type="region of interest" description="Disordered" evidence="1">
    <location>
        <begin position="227"/>
        <end position="251"/>
    </location>
</feature>
<evidence type="ECO:0000313" key="2">
    <source>
        <dbReference type="EMBL" id="GAA4432979.1"/>
    </source>
</evidence>
<accession>A0ABP8LNS8</accession>
<organism evidence="2 3">
    <name type="scientific">Ravibacter arvi</name>
    <dbReference type="NCBI Taxonomy" id="2051041"/>
    <lineage>
        <taxon>Bacteria</taxon>
        <taxon>Pseudomonadati</taxon>
        <taxon>Bacteroidota</taxon>
        <taxon>Cytophagia</taxon>
        <taxon>Cytophagales</taxon>
        <taxon>Spirosomataceae</taxon>
        <taxon>Ravibacter</taxon>
    </lineage>
</organism>
<name>A0ABP8LNS8_9BACT</name>
<sequence>MINLDFLHPYPRYGVAAALLGMGDEYNLDDLTDLKTIALLAAQSIDRALNRYTLRTENNPLNEANTVLKYDYLKGIKVDPGQKSGQTAGNGYYLAPHIITNDKSSANTVAEARVIRDLLLKTKEEDLLKSQQKLKRSYAPLTSKINNGKQSMAEPRANLLEAAFTVITTLTEYKPAAQVFGTKGASNTTVIPDLPLIGVNSNPLIDFVRLFADLQYQVGKDFKESSSPFHSTIDPKDRKYRRPPIFRGNYPDAPRDGSLGVVSLVAAIGAWAKMGETFRGDTRAAFATRVLDLLAGAPLYIISYEENRQESFGHHLVKIALEDDLADLIQSAHQAKLLGVEKIDDPKLKLYKFFFDRFLQQFSQPAFRDFLATRAEYPNNLSPLIEQYMATEHKNLSPELIKSARAYGQSLNRAAYRAAKKEKEEDVNNGRTPRDLREYKNRILVQFESTIMSTKSPVALLSQMNTISGRLTGYEIDEDAGLFMEAIAGWLPTKDNTSLAQELITAFMRLNSYVPSEKPDSNKTNSSADESGPLND</sequence>
<protein>
    <submittedName>
        <fullName evidence="2">Uncharacterized protein</fullName>
    </submittedName>
</protein>
<feature type="region of interest" description="Disordered" evidence="1">
    <location>
        <begin position="514"/>
        <end position="536"/>
    </location>
</feature>
<evidence type="ECO:0000313" key="3">
    <source>
        <dbReference type="Proteomes" id="UP001501508"/>
    </source>
</evidence>
<dbReference type="RefSeq" id="WP_345026552.1">
    <property type="nucleotide sequence ID" value="NZ_BAABEY010000002.1"/>
</dbReference>